<protein>
    <submittedName>
        <fullName evidence="1">Uncharacterized protein</fullName>
    </submittedName>
</protein>
<proteinExistence type="predicted"/>
<dbReference type="Proteomes" id="UP000749559">
    <property type="component" value="Unassembled WGS sequence"/>
</dbReference>
<name>A0A8J1TDU0_OWEFU</name>
<dbReference type="AlphaFoldDB" id="A0A8J1TDU0"/>
<organism evidence="1 2">
    <name type="scientific">Owenia fusiformis</name>
    <name type="common">Polychaete worm</name>
    <dbReference type="NCBI Taxonomy" id="6347"/>
    <lineage>
        <taxon>Eukaryota</taxon>
        <taxon>Metazoa</taxon>
        <taxon>Spiralia</taxon>
        <taxon>Lophotrochozoa</taxon>
        <taxon>Annelida</taxon>
        <taxon>Polychaeta</taxon>
        <taxon>Sedentaria</taxon>
        <taxon>Canalipalpata</taxon>
        <taxon>Sabellida</taxon>
        <taxon>Oweniida</taxon>
        <taxon>Oweniidae</taxon>
        <taxon>Owenia</taxon>
    </lineage>
</organism>
<gene>
    <name evidence="1" type="ORF">OFUS_LOCUS22426</name>
</gene>
<reference evidence="1" key="1">
    <citation type="submission" date="2022-03" db="EMBL/GenBank/DDBJ databases">
        <authorList>
            <person name="Martin C."/>
        </authorList>
    </citation>
    <scope>NUCLEOTIDE SEQUENCE</scope>
</reference>
<dbReference type="InterPro" id="IPR036861">
    <property type="entry name" value="Endochitinase-like_sf"/>
</dbReference>
<dbReference type="OrthoDB" id="5804977at2759"/>
<evidence type="ECO:0000313" key="1">
    <source>
        <dbReference type="EMBL" id="CAH1798265.1"/>
    </source>
</evidence>
<dbReference type="GO" id="GO:0008061">
    <property type="term" value="F:chitin binding"/>
    <property type="evidence" value="ECO:0007669"/>
    <property type="project" value="InterPro"/>
</dbReference>
<keyword evidence="2" id="KW-1185">Reference proteome</keyword>
<dbReference type="EMBL" id="CAIIXF020000011">
    <property type="protein sequence ID" value="CAH1798265.1"/>
    <property type="molecule type" value="Genomic_DNA"/>
</dbReference>
<dbReference type="Gene3D" id="3.30.60.10">
    <property type="entry name" value="Endochitinase-like"/>
    <property type="match status" value="1"/>
</dbReference>
<dbReference type="CDD" id="cd00035">
    <property type="entry name" value="ChtBD1"/>
    <property type="match status" value="1"/>
</dbReference>
<dbReference type="SUPFAM" id="SSF57016">
    <property type="entry name" value="Plant lectins/antimicrobial peptides"/>
    <property type="match status" value="1"/>
</dbReference>
<evidence type="ECO:0000313" key="2">
    <source>
        <dbReference type="Proteomes" id="UP000749559"/>
    </source>
</evidence>
<sequence>MKIIISLTIAVVLLSTCQGMARRGSGSPQNPSMLSTNGRCGPKFENRECPIDSLVPGWISVTPCCGESGWCGNSPEHCKYIDYRKPESLKQTACRELEDEERAIRHRIKEKKEELKCRNDRGQGSYVRPGSNGQLAGSFGFGPGPNGFNLGLG</sequence>
<comment type="caution">
    <text evidence="1">The sequence shown here is derived from an EMBL/GenBank/DDBJ whole genome shotgun (WGS) entry which is preliminary data.</text>
</comment>
<accession>A0A8J1TDU0</accession>